<evidence type="ECO:0000256" key="2">
    <source>
        <dbReference type="ARBA" id="ARBA00004236"/>
    </source>
</evidence>
<dbReference type="Pfam" id="PF02931">
    <property type="entry name" value="Neur_chan_LBD"/>
    <property type="match status" value="1"/>
</dbReference>
<feature type="domain" description="Neurotransmitter-gated ion-channel ligand-binding" evidence="13">
    <location>
        <begin position="119"/>
        <end position="251"/>
    </location>
</feature>
<keyword evidence="5 12" id="KW-0812">Transmembrane</keyword>
<evidence type="ECO:0000256" key="7">
    <source>
        <dbReference type="ARBA" id="ARBA00022989"/>
    </source>
</evidence>
<protein>
    <submittedName>
        <fullName evidence="15">Neurotransmitter-gated ion-channel ligand binding domain protein</fullName>
    </submittedName>
</protein>
<dbReference type="SUPFAM" id="SSF63712">
    <property type="entry name" value="Nicotinic receptor ligand binding domain-like"/>
    <property type="match status" value="1"/>
</dbReference>
<evidence type="ECO:0000259" key="14">
    <source>
        <dbReference type="Pfam" id="PF02932"/>
    </source>
</evidence>
<dbReference type="SUPFAM" id="SSF90112">
    <property type="entry name" value="Neurotransmitter-gated ion-channel transmembrane pore"/>
    <property type="match status" value="1"/>
</dbReference>
<dbReference type="GO" id="GO:0004888">
    <property type="term" value="F:transmembrane signaling receptor activity"/>
    <property type="evidence" value="ECO:0007669"/>
    <property type="project" value="InterPro"/>
</dbReference>
<feature type="compositionally biased region" description="Acidic residues" evidence="11">
    <location>
        <begin position="1"/>
        <end position="19"/>
    </location>
</feature>
<dbReference type="Gene3D" id="2.70.170.10">
    <property type="entry name" value="Neurotransmitter-gated ion-channel ligand-binding domain"/>
    <property type="match status" value="1"/>
</dbReference>
<feature type="transmembrane region" description="Helical" evidence="12">
    <location>
        <begin position="252"/>
        <end position="274"/>
    </location>
</feature>
<keyword evidence="7 12" id="KW-1133">Transmembrane helix</keyword>
<dbReference type="Pfam" id="PF02932">
    <property type="entry name" value="Neur_chan_memb"/>
    <property type="match status" value="1"/>
</dbReference>
<dbReference type="InterPro" id="IPR006028">
    <property type="entry name" value="GABAA/Glycine_rcpt"/>
</dbReference>
<keyword evidence="4" id="KW-1003">Cell membrane</keyword>
<gene>
    <name evidence="15" type="ORF">TELCIR_16684</name>
</gene>
<dbReference type="InterPro" id="IPR006202">
    <property type="entry name" value="Neur_chan_lig-bd"/>
</dbReference>
<dbReference type="PRINTS" id="PR00253">
    <property type="entry name" value="GABAARECEPTR"/>
</dbReference>
<dbReference type="PANTHER" id="PTHR18945">
    <property type="entry name" value="NEUROTRANSMITTER GATED ION CHANNEL"/>
    <property type="match status" value="1"/>
</dbReference>
<accession>A0A2G9TWZ9</accession>
<dbReference type="FunFam" id="1.20.58.390:FF:000076">
    <property type="entry name" value="Glutamate-gated chloride channel, putative"/>
    <property type="match status" value="1"/>
</dbReference>
<evidence type="ECO:0000256" key="6">
    <source>
        <dbReference type="ARBA" id="ARBA00022729"/>
    </source>
</evidence>
<dbReference type="GO" id="GO:0005886">
    <property type="term" value="C:plasma membrane"/>
    <property type="evidence" value="ECO:0007669"/>
    <property type="project" value="UniProtKB-SubCell"/>
</dbReference>
<evidence type="ECO:0000256" key="10">
    <source>
        <dbReference type="ARBA" id="ARBA00023303"/>
    </source>
</evidence>
<proteinExistence type="predicted"/>
<keyword evidence="6" id="KW-0732">Signal</keyword>
<evidence type="ECO:0000313" key="16">
    <source>
        <dbReference type="Proteomes" id="UP000230423"/>
    </source>
</evidence>
<feature type="region of interest" description="Disordered" evidence="11">
    <location>
        <begin position="75"/>
        <end position="100"/>
    </location>
</feature>
<dbReference type="GO" id="GO:0005230">
    <property type="term" value="F:extracellular ligand-gated monoatomic ion channel activity"/>
    <property type="evidence" value="ECO:0007669"/>
    <property type="project" value="InterPro"/>
</dbReference>
<dbReference type="InterPro" id="IPR036734">
    <property type="entry name" value="Neur_chan_lig-bd_sf"/>
</dbReference>
<evidence type="ECO:0000256" key="8">
    <source>
        <dbReference type="ARBA" id="ARBA00023065"/>
    </source>
</evidence>
<feature type="compositionally biased region" description="Low complexity" evidence="11">
    <location>
        <begin position="84"/>
        <end position="93"/>
    </location>
</feature>
<organism evidence="15 16">
    <name type="scientific">Teladorsagia circumcincta</name>
    <name type="common">Brown stomach worm</name>
    <name type="synonym">Ostertagia circumcincta</name>
    <dbReference type="NCBI Taxonomy" id="45464"/>
    <lineage>
        <taxon>Eukaryota</taxon>
        <taxon>Metazoa</taxon>
        <taxon>Ecdysozoa</taxon>
        <taxon>Nematoda</taxon>
        <taxon>Chromadorea</taxon>
        <taxon>Rhabditida</taxon>
        <taxon>Rhabditina</taxon>
        <taxon>Rhabditomorpha</taxon>
        <taxon>Strongyloidea</taxon>
        <taxon>Trichostrongylidae</taxon>
        <taxon>Teladorsagia</taxon>
    </lineage>
</organism>
<dbReference type="InterPro" id="IPR006201">
    <property type="entry name" value="Neur_channel"/>
</dbReference>
<sequence>MDSDDNVEELEELDEEEEEYTKNELDRARIYEQGETRDFLQFLRKISYDHRQCPDDDHGAAANFCPSGLVRHDARRSRRPRRCPPNSLPSDSSRCSRESVSDDEISTLDFQTEISLHESYSNFLWHPDTFVPNAIASKNPRKQSITHRSLLRLRNDGSILYSRRLSLVVTCGMDLTLFPFDSQLCKLGIESYGYTADQVRYVWSQGRIKALILHKIRLPDFQIKESFVTSRVESYATGEYSRLYVCFVFSRSAGFCFLQLIIPSTAVVITSWVSLWMENETSFQDMISIILTITFLLFSYNEVMPRVSYIKAMDVYLGVCFCIVFCSLIKLAIVKYMRQRLKMTRDTSIVAGLIPIVRVVNGISDPNAALYAVDRGVCETG</sequence>
<keyword evidence="8" id="KW-0406">Ion transport</keyword>
<feature type="transmembrane region" description="Helical" evidence="12">
    <location>
        <begin position="286"/>
        <end position="303"/>
    </location>
</feature>
<dbReference type="OrthoDB" id="8890589at2759"/>
<reference evidence="15 16" key="1">
    <citation type="submission" date="2015-09" db="EMBL/GenBank/DDBJ databases">
        <title>Draft genome of the parasitic nematode Teladorsagia circumcincta isolate WARC Sus (inbred).</title>
        <authorList>
            <person name="Mitreva M."/>
        </authorList>
    </citation>
    <scope>NUCLEOTIDE SEQUENCE [LARGE SCALE GENOMIC DNA]</scope>
    <source>
        <strain evidence="15 16">S</strain>
    </source>
</reference>
<evidence type="ECO:0000256" key="1">
    <source>
        <dbReference type="ARBA" id="ARBA00004141"/>
    </source>
</evidence>
<evidence type="ECO:0000313" key="15">
    <source>
        <dbReference type="EMBL" id="PIO61780.1"/>
    </source>
</evidence>
<dbReference type="AlphaFoldDB" id="A0A2G9TWZ9"/>
<keyword evidence="9 12" id="KW-0472">Membrane</keyword>
<keyword evidence="10" id="KW-0407">Ion channel</keyword>
<feature type="non-terminal residue" evidence="15">
    <location>
        <position position="381"/>
    </location>
</feature>
<feature type="transmembrane region" description="Helical" evidence="12">
    <location>
        <begin position="315"/>
        <end position="333"/>
    </location>
</feature>
<feature type="domain" description="Neurotransmitter-gated ion-channel transmembrane" evidence="14">
    <location>
        <begin position="260"/>
        <end position="346"/>
    </location>
</feature>
<dbReference type="Gene3D" id="1.20.58.390">
    <property type="entry name" value="Neurotransmitter-gated ion-channel transmembrane domain"/>
    <property type="match status" value="1"/>
</dbReference>
<dbReference type="EMBL" id="KZ353019">
    <property type="protein sequence ID" value="PIO61780.1"/>
    <property type="molecule type" value="Genomic_DNA"/>
</dbReference>
<keyword evidence="3" id="KW-0813">Transport</keyword>
<evidence type="ECO:0000256" key="11">
    <source>
        <dbReference type="SAM" id="MobiDB-lite"/>
    </source>
</evidence>
<dbReference type="InterPro" id="IPR018000">
    <property type="entry name" value="Neurotransmitter_ion_chnl_CS"/>
</dbReference>
<dbReference type="InterPro" id="IPR036719">
    <property type="entry name" value="Neuro-gated_channel_TM_sf"/>
</dbReference>
<evidence type="ECO:0000256" key="12">
    <source>
        <dbReference type="SAM" id="Phobius"/>
    </source>
</evidence>
<comment type="subcellular location">
    <subcellularLocation>
        <location evidence="2">Cell membrane</location>
    </subcellularLocation>
    <subcellularLocation>
        <location evidence="1">Membrane</location>
        <topology evidence="1">Multi-pass membrane protein</topology>
    </subcellularLocation>
</comment>
<evidence type="ECO:0000256" key="9">
    <source>
        <dbReference type="ARBA" id="ARBA00023136"/>
    </source>
</evidence>
<dbReference type="PROSITE" id="PS00236">
    <property type="entry name" value="NEUROTR_ION_CHANNEL"/>
    <property type="match status" value="1"/>
</dbReference>
<dbReference type="Proteomes" id="UP000230423">
    <property type="component" value="Unassembled WGS sequence"/>
</dbReference>
<evidence type="ECO:0000256" key="3">
    <source>
        <dbReference type="ARBA" id="ARBA00022448"/>
    </source>
</evidence>
<feature type="region of interest" description="Disordered" evidence="11">
    <location>
        <begin position="1"/>
        <end position="27"/>
    </location>
</feature>
<name>A0A2G9TWZ9_TELCI</name>
<keyword evidence="16" id="KW-1185">Reference proteome</keyword>
<evidence type="ECO:0000256" key="5">
    <source>
        <dbReference type="ARBA" id="ARBA00022692"/>
    </source>
</evidence>
<evidence type="ECO:0000256" key="4">
    <source>
        <dbReference type="ARBA" id="ARBA00022475"/>
    </source>
</evidence>
<evidence type="ECO:0000259" key="13">
    <source>
        <dbReference type="Pfam" id="PF02931"/>
    </source>
</evidence>
<dbReference type="FunFam" id="2.70.170.10:FF:000074">
    <property type="entry name" value="Uncharacterized protein"/>
    <property type="match status" value="1"/>
</dbReference>
<dbReference type="CDD" id="cd19049">
    <property type="entry name" value="LGIC_TM_anion"/>
    <property type="match status" value="1"/>
</dbReference>
<dbReference type="InterPro" id="IPR038050">
    <property type="entry name" value="Neuro_actylchol_rec"/>
</dbReference>
<dbReference type="InterPro" id="IPR006029">
    <property type="entry name" value="Neurotrans-gated_channel_TM"/>
</dbReference>